<comment type="caution">
    <text evidence="1">The sequence shown here is derived from an EMBL/GenBank/DDBJ whole genome shotgun (WGS) entry which is preliminary data.</text>
</comment>
<name>A0AA35TAX1_GEOBA</name>
<feature type="non-terminal residue" evidence="1">
    <location>
        <position position="1"/>
    </location>
</feature>
<gene>
    <name evidence="1" type="ORF">GBAR_LOCUS24538</name>
</gene>
<sequence>PLYHSAPLHYKRPPLTCDYRFDVLLPCVGRDRDGHSYHSILFFFPPVPATLNPILGVPHRFSQLSVPPVAIHFLYLSFGQLSPSFISAESFQTPLEFFHSQRRCLAPPLSYDVFLGEIRGVKKLLQRGHIQSLSVPCEPQPWICQFAGTLSPSSVPWQLYVSPTAEEHPDSWPVLPGVADCSVEPLSLPPRRRCYTRDAIRRRLLGLRVFGNISARFRCRWGLIGTRCLDPQPCSW</sequence>
<evidence type="ECO:0000313" key="1">
    <source>
        <dbReference type="EMBL" id="CAI8044193.1"/>
    </source>
</evidence>
<evidence type="ECO:0000313" key="2">
    <source>
        <dbReference type="Proteomes" id="UP001174909"/>
    </source>
</evidence>
<dbReference type="Proteomes" id="UP001174909">
    <property type="component" value="Unassembled WGS sequence"/>
</dbReference>
<protein>
    <submittedName>
        <fullName evidence="1">Uncharacterized protein</fullName>
    </submittedName>
</protein>
<dbReference type="AlphaFoldDB" id="A0AA35TAX1"/>
<reference evidence="1" key="1">
    <citation type="submission" date="2023-03" db="EMBL/GenBank/DDBJ databases">
        <authorList>
            <person name="Steffen K."/>
            <person name="Cardenas P."/>
        </authorList>
    </citation>
    <scope>NUCLEOTIDE SEQUENCE</scope>
</reference>
<proteinExistence type="predicted"/>
<organism evidence="1 2">
    <name type="scientific">Geodia barretti</name>
    <name type="common">Barrett's horny sponge</name>
    <dbReference type="NCBI Taxonomy" id="519541"/>
    <lineage>
        <taxon>Eukaryota</taxon>
        <taxon>Metazoa</taxon>
        <taxon>Porifera</taxon>
        <taxon>Demospongiae</taxon>
        <taxon>Heteroscleromorpha</taxon>
        <taxon>Tetractinellida</taxon>
        <taxon>Astrophorina</taxon>
        <taxon>Geodiidae</taxon>
        <taxon>Geodia</taxon>
    </lineage>
</organism>
<dbReference type="EMBL" id="CASHTH010003384">
    <property type="protein sequence ID" value="CAI8044193.1"/>
    <property type="molecule type" value="Genomic_DNA"/>
</dbReference>
<keyword evidence="2" id="KW-1185">Reference proteome</keyword>
<accession>A0AA35TAX1</accession>